<feature type="region of interest" description="Disordered" evidence="1">
    <location>
        <begin position="52"/>
        <end position="76"/>
    </location>
</feature>
<dbReference type="InterPro" id="IPR028037">
    <property type="entry name" value="Antitoxin_Rv0909/MT0933"/>
</dbReference>
<evidence type="ECO:0000256" key="1">
    <source>
        <dbReference type="SAM" id="MobiDB-lite"/>
    </source>
</evidence>
<reference evidence="3" key="1">
    <citation type="journal article" date="2019" name="Int. J. Syst. Evol. Microbiol.">
        <title>The Global Catalogue of Microorganisms (GCM) 10K type strain sequencing project: providing services to taxonomists for standard genome sequencing and annotation.</title>
        <authorList>
            <consortium name="The Broad Institute Genomics Platform"/>
            <consortium name="The Broad Institute Genome Sequencing Center for Infectious Disease"/>
            <person name="Wu L."/>
            <person name="Ma J."/>
        </authorList>
    </citation>
    <scope>NUCLEOTIDE SEQUENCE [LARGE SCALE GENOMIC DNA]</scope>
    <source>
        <strain evidence="3">CGMCC 1.6960</strain>
    </source>
</reference>
<evidence type="ECO:0000313" key="3">
    <source>
        <dbReference type="Proteomes" id="UP000626982"/>
    </source>
</evidence>
<name>A0ABQ2KBU5_9MICO</name>
<dbReference type="EMBL" id="BMLM01000001">
    <property type="protein sequence ID" value="GGN78814.1"/>
    <property type="molecule type" value="Genomic_DNA"/>
</dbReference>
<protein>
    <recommendedName>
        <fullName evidence="4">MT0933-like antitoxin protein</fullName>
    </recommendedName>
</protein>
<comment type="caution">
    <text evidence="2">The sequence shown here is derived from an EMBL/GenBank/DDBJ whole genome shotgun (WGS) entry which is preliminary data.</text>
</comment>
<proteinExistence type="predicted"/>
<dbReference type="Pfam" id="PF14013">
    <property type="entry name" value="MT0933_antitox"/>
    <property type="match status" value="1"/>
</dbReference>
<evidence type="ECO:0008006" key="4">
    <source>
        <dbReference type="Google" id="ProtNLM"/>
    </source>
</evidence>
<organism evidence="2 3">
    <name type="scientific">Agrococcus terreus</name>
    <dbReference type="NCBI Taxonomy" id="574649"/>
    <lineage>
        <taxon>Bacteria</taxon>
        <taxon>Bacillati</taxon>
        <taxon>Actinomycetota</taxon>
        <taxon>Actinomycetes</taxon>
        <taxon>Micrococcales</taxon>
        <taxon>Microbacteriaceae</taxon>
        <taxon>Agrococcus</taxon>
    </lineage>
</organism>
<keyword evidence="3" id="KW-1185">Reference proteome</keyword>
<sequence length="76" mass="8171">MGIEDLVNKAKAALDGEQGEQTSDRVIQGAGDGFDRLTGGRFAEHTDTVQEHADRFIGQTDADAATTQPQDDAPRR</sequence>
<accession>A0ABQ2KBU5</accession>
<evidence type="ECO:0000313" key="2">
    <source>
        <dbReference type="EMBL" id="GGN78814.1"/>
    </source>
</evidence>
<dbReference type="RefSeq" id="WP_188715719.1">
    <property type="nucleotide sequence ID" value="NZ_BAABBD010000001.1"/>
</dbReference>
<feature type="compositionally biased region" description="Low complexity" evidence="1">
    <location>
        <begin position="59"/>
        <end position="76"/>
    </location>
</feature>
<gene>
    <name evidence="2" type="ORF">GCM10010968_05040</name>
</gene>
<dbReference type="Proteomes" id="UP000626982">
    <property type="component" value="Unassembled WGS sequence"/>
</dbReference>